<dbReference type="Pfam" id="PF07456">
    <property type="entry name" value="Hpre_diP_synt_I"/>
    <property type="match status" value="1"/>
</dbReference>
<dbReference type="InterPro" id="IPR010898">
    <property type="entry name" value="Hpre_diP_synth_I"/>
</dbReference>
<dbReference type="Proteomes" id="UP000824136">
    <property type="component" value="Unassembled WGS sequence"/>
</dbReference>
<evidence type="ECO:0000256" key="1">
    <source>
        <dbReference type="SAM" id="Phobius"/>
    </source>
</evidence>
<dbReference type="Gene3D" id="1.10.1760.20">
    <property type="match status" value="1"/>
</dbReference>
<dbReference type="AlphaFoldDB" id="A0A9D1GTV5"/>
<evidence type="ECO:0000313" key="3">
    <source>
        <dbReference type="Proteomes" id="UP000824136"/>
    </source>
</evidence>
<keyword evidence="1" id="KW-1133">Transmembrane helix</keyword>
<dbReference type="InterPro" id="IPR014535">
    <property type="entry name" value="Hpre_diP_synt_I"/>
</dbReference>
<accession>A0A9D1GTV5</accession>
<sequence length="154" mass="16158">MASTLALILSYIESLVPLSFAVPGIKMGLANIAIVFVLYRLGEKEAIAVSLIRLFWVAVLFGSFMTFLYSLAGAALSMTVMIILKRSGNFSAVGVSVAGGITHNAGQIIAAVLLMETAQIAYYLPVLVVSGTVTGVIIGIVSALLINKIPKNLV</sequence>
<reference evidence="2" key="1">
    <citation type="submission" date="2020-10" db="EMBL/GenBank/DDBJ databases">
        <authorList>
            <person name="Gilroy R."/>
        </authorList>
    </citation>
    <scope>NUCLEOTIDE SEQUENCE</scope>
    <source>
        <strain evidence="2">CHK33-4379</strain>
    </source>
</reference>
<dbReference type="PIRSF" id="PIRSF027391">
    <property type="entry name" value="Hpre_diP_synt_I"/>
    <property type="match status" value="1"/>
</dbReference>
<gene>
    <name evidence="2" type="ORF">IAC39_02925</name>
</gene>
<feature type="transmembrane region" description="Helical" evidence="1">
    <location>
        <begin position="24"/>
        <end position="42"/>
    </location>
</feature>
<feature type="transmembrane region" description="Helical" evidence="1">
    <location>
        <begin position="54"/>
        <end position="84"/>
    </location>
</feature>
<organism evidence="2 3">
    <name type="scientific">Candidatus Faeciplasma pullistercoris</name>
    <dbReference type="NCBI Taxonomy" id="2840800"/>
    <lineage>
        <taxon>Bacteria</taxon>
        <taxon>Bacillati</taxon>
        <taxon>Bacillota</taxon>
        <taxon>Clostridia</taxon>
        <taxon>Eubacteriales</taxon>
        <taxon>Oscillospiraceae</taxon>
        <taxon>Oscillospiraceae incertae sedis</taxon>
        <taxon>Candidatus Faeciplasma</taxon>
    </lineage>
</organism>
<proteinExistence type="predicted"/>
<dbReference type="EMBL" id="DVLL01000012">
    <property type="protein sequence ID" value="HIT58653.1"/>
    <property type="molecule type" value="Genomic_DNA"/>
</dbReference>
<keyword evidence="1" id="KW-0472">Membrane</keyword>
<evidence type="ECO:0000313" key="2">
    <source>
        <dbReference type="EMBL" id="HIT58653.1"/>
    </source>
</evidence>
<feature type="transmembrane region" description="Helical" evidence="1">
    <location>
        <begin position="90"/>
        <end position="115"/>
    </location>
</feature>
<feature type="transmembrane region" description="Helical" evidence="1">
    <location>
        <begin position="122"/>
        <end position="146"/>
    </location>
</feature>
<reference evidence="2" key="2">
    <citation type="journal article" date="2021" name="PeerJ">
        <title>Extensive microbial diversity within the chicken gut microbiome revealed by metagenomics and culture.</title>
        <authorList>
            <person name="Gilroy R."/>
            <person name="Ravi A."/>
            <person name="Getino M."/>
            <person name="Pursley I."/>
            <person name="Horton D.L."/>
            <person name="Alikhan N.F."/>
            <person name="Baker D."/>
            <person name="Gharbi K."/>
            <person name="Hall N."/>
            <person name="Watson M."/>
            <person name="Adriaenssens E.M."/>
            <person name="Foster-Nyarko E."/>
            <person name="Jarju S."/>
            <person name="Secka A."/>
            <person name="Antonio M."/>
            <person name="Oren A."/>
            <person name="Chaudhuri R.R."/>
            <person name="La Ragione R."/>
            <person name="Hildebrand F."/>
            <person name="Pallen M.J."/>
        </authorList>
    </citation>
    <scope>NUCLEOTIDE SEQUENCE</scope>
    <source>
        <strain evidence="2">CHK33-4379</strain>
    </source>
</reference>
<comment type="caution">
    <text evidence="2">The sequence shown here is derived from an EMBL/GenBank/DDBJ whole genome shotgun (WGS) entry which is preliminary data.</text>
</comment>
<name>A0A9D1GTV5_9FIRM</name>
<protein>
    <submittedName>
        <fullName evidence="2">Gx transporter family protein</fullName>
    </submittedName>
</protein>
<keyword evidence="1" id="KW-0812">Transmembrane</keyword>